<dbReference type="PANTHER" id="PTHR34203:SF15">
    <property type="entry name" value="SLL1173 PROTEIN"/>
    <property type="match status" value="1"/>
</dbReference>
<organism evidence="2 3">
    <name type="scientific">Streptomyces niveus</name>
    <name type="common">Streptomyces spheroides</name>
    <dbReference type="NCBI Taxonomy" id="193462"/>
    <lineage>
        <taxon>Bacteria</taxon>
        <taxon>Bacillati</taxon>
        <taxon>Actinomycetota</taxon>
        <taxon>Actinomycetes</taxon>
        <taxon>Kitasatosporales</taxon>
        <taxon>Streptomycetaceae</taxon>
        <taxon>Streptomyces</taxon>
    </lineage>
</organism>
<dbReference type="InterPro" id="IPR006342">
    <property type="entry name" value="FkbM_mtfrase"/>
</dbReference>
<evidence type="ECO:0000313" key="2">
    <source>
        <dbReference type="EMBL" id="AQU71002.1"/>
    </source>
</evidence>
<dbReference type="Proteomes" id="UP000189677">
    <property type="component" value="Chromosome"/>
</dbReference>
<dbReference type="Gene3D" id="3.40.50.150">
    <property type="entry name" value="Vaccinia Virus protein VP39"/>
    <property type="match status" value="1"/>
</dbReference>
<dbReference type="InterPro" id="IPR029063">
    <property type="entry name" value="SAM-dependent_MTases_sf"/>
</dbReference>
<sequence length="291" mass="32373">MRHAPLSIGKALVAAQYLNPRLRDSPRHRVAGCRFGARFTVDTRDLIQRYLYMFGVWEPHMTRWLQSRLGSGDTFLDVGANIGYYSVLAAQLVGDRGHVVAIEASSAFHQKLQQQARLNDARNIRTVNGAVSDERRTLIFVLASSSNMGANSIVPYDGPAESSFEVEAFPLGELLTPEEISTARVIKIDVEGAEGSVVRGMIPLLDKLRPECEITVEVTPDRMAQLGDSAEELMQTMQEHGFHAYRLSNEYTPESYVAALRGERAIPVRWRGPAVEESDLIFSRIDAETLP</sequence>
<name>A0A1U9R3C8_STRNV</name>
<evidence type="ECO:0000313" key="3">
    <source>
        <dbReference type="Proteomes" id="UP000189677"/>
    </source>
</evidence>
<reference evidence="2 3" key="1">
    <citation type="submission" date="2016-11" db="EMBL/GenBank/DDBJ databases">
        <title>Complete genome sequence of Streptomyces niveus SCSIO 3406.</title>
        <authorList>
            <person name="Zhu Q."/>
            <person name="Cheng W."/>
            <person name="Song Y."/>
            <person name="Li Q."/>
            <person name="Ju J."/>
        </authorList>
    </citation>
    <scope>NUCLEOTIDE SEQUENCE [LARGE SCALE GENOMIC DNA]</scope>
    <source>
        <strain evidence="2 3">SCSIO 3406</strain>
    </source>
</reference>
<dbReference type="KEGG" id="snw:BBN63_17760"/>
<dbReference type="Pfam" id="PF05050">
    <property type="entry name" value="Methyltransf_21"/>
    <property type="match status" value="1"/>
</dbReference>
<dbReference type="EMBL" id="CP018047">
    <property type="protein sequence ID" value="AQU71002.1"/>
    <property type="molecule type" value="Genomic_DNA"/>
</dbReference>
<evidence type="ECO:0000259" key="1">
    <source>
        <dbReference type="Pfam" id="PF05050"/>
    </source>
</evidence>
<dbReference type="GO" id="GO:0032259">
    <property type="term" value="P:methylation"/>
    <property type="evidence" value="ECO:0007669"/>
    <property type="project" value="UniProtKB-KW"/>
</dbReference>
<dbReference type="SUPFAM" id="SSF53335">
    <property type="entry name" value="S-adenosyl-L-methionine-dependent methyltransferases"/>
    <property type="match status" value="1"/>
</dbReference>
<gene>
    <name evidence="2" type="ORF">BBN63_17760</name>
</gene>
<keyword evidence="2" id="KW-0489">Methyltransferase</keyword>
<dbReference type="CDD" id="cd02440">
    <property type="entry name" value="AdoMet_MTases"/>
    <property type="match status" value="1"/>
</dbReference>
<dbReference type="NCBIfam" id="TIGR01444">
    <property type="entry name" value="fkbM_fam"/>
    <property type="match status" value="1"/>
</dbReference>
<proteinExistence type="predicted"/>
<keyword evidence="3" id="KW-1185">Reference proteome</keyword>
<dbReference type="PANTHER" id="PTHR34203">
    <property type="entry name" value="METHYLTRANSFERASE, FKBM FAMILY PROTEIN"/>
    <property type="match status" value="1"/>
</dbReference>
<dbReference type="InterPro" id="IPR052514">
    <property type="entry name" value="SAM-dependent_MTase"/>
</dbReference>
<dbReference type="GO" id="GO:0008168">
    <property type="term" value="F:methyltransferase activity"/>
    <property type="evidence" value="ECO:0007669"/>
    <property type="project" value="UniProtKB-KW"/>
</dbReference>
<dbReference type="AlphaFoldDB" id="A0A1U9R3C8"/>
<accession>A0A1U9R3C8</accession>
<keyword evidence="2" id="KW-0808">Transferase</keyword>
<feature type="domain" description="Methyltransferase FkbM" evidence="1">
    <location>
        <begin position="77"/>
        <end position="243"/>
    </location>
</feature>
<protein>
    <submittedName>
        <fullName evidence="2">FkbM family methyltransferase</fullName>
    </submittedName>
</protein>